<dbReference type="GO" id="GO:0005581">
    <property type="term" value="C:collagen trimer"/>
    <property type="evidence" value="ECO:0007669"/>
    <property type="project" value="UniProtKB-KW"/>
</dbReference>
<accession>A0A8C2SDZ9</accession>
<dbReference type="GO" id="GO:0005576">
    <property type="term" value="C:extracellular region"/>
    <property type="evidence" value="ECO:0007669"/>
    <property type="project" value="UniProtKB-SubCell"/>
</dbReference>
<dbReference type="SMART" id="SM00038">
    <property type="entry name" value="COLFI"/>
    <property type="match status" value="1"/>
</dbReference>
<evidence type="ECO:0000256" key="3">
    <source>
        <dbReference type="ARBA" id="ARBA00023119"/>
    </source>
</evidence>
<dbReference type="PROSITE" id="PS51461">
    <property type="entry name" value="NC1_FIB"/>
    <property type="match status" value="1"/>
</dbReference>
<keyword evidence="3" id="KW-0176">Collagen</keyword>
<evidence type="ECO:0000313" key="6">
    <source>
        <dbReference type="Ensembl" id="ENSCHIP00010041627.1"/>
    </source>
</evidence>
<dbReference type="AlphaFoldDB" id="A0A8C2SDZ9"/>
<keyword evidence="2" id="KW-0964">Secreted</keyword>
<sequence length="350" mass="36959">MCLHLQSFQPVLPAPPQCPLVSPACLSWVAPGSCGLVTSPLRFSMSRPSLVVTASFSILISQGPAGPKGAKGATGPAGPKGEKGVQGPPGHPGPPGEVIQPLPIQMPKKTRRSVDGSRLMQEDEAVPTGGAPGSPGGLEEIFGSLDSLREEIEQMRRPTGTQDSPARTCQDLKLCHPELPDGEYWVDPNQGCARDAFRVFCNFTAGGETCVTPRDDVTQFSYVDSEGAPVGVVQLTFLRLLSVSARQNVSYPCSEEAQDGPLKLRGANEDELSPETSPYVKQIRDGCQVGTRESWVGAGPGLRLEEAGRPPGRGAGLSRRKPASGVGKGRKARKAGRWRTGPLKARHAGS</sequence>
<dbReference type="InterPro" id="IPR000885">
    <property type="entry name" value="Fib_collagen_C"/>
</dbReference>
<reference evidence="6" key="2">
    <citation type="submission" date="2025-08" db="UniProtKB">
        <authorList>
            <consortium name="Ensembl"/>
        </authorList>
    </citation>
    <scope>IDENTIFICATION</scope>
</reference>
<evidence type="ECO:0000256" key="4">
    <source>
        <dbReference type="SAM" id="MobiDB-lite"/>
    </source>
</evidence>
<feature type="domain" description="Fibrillar collagen NC1" evidence="5">
    <location>
        <begin position="139"/>
        <end position="334"/>
    </location>
</feature>
<feature type="compositionally biased region" description="Low complexity" evidence="4">
    <location>
        <begin position="63"/>
        <end position="79"/>
    </location>
</feature>
<dbReference type="Ensembl" id="ENSCHIT00010057978.1">
    <property type="protein sequence ID" value="ENSCHIP00010041627.1"/>
    <property type="gene ID" value="ENSCHIG00010030469.1"/>
</dbReference>
<protein>
    <recommendedName>
        <fullName evidence="5">Fibrillar collagen NC1 domain-containing protein</fullName>
    </recommendedName>
</protein>
<feature type="region of interest" description="Disordered" evidence="4">
    <location>
        <begin position="298"/>
        <end position="350"/>
    </location>
</feature>
<evidence type="ECO:0000259" key="5">
    <source>
        <dbReference type="PROSITE" id="PS51461"/>
    </source>
</evidence>
<dbReference type="GO" id="GO:0005201">
    <property type="term" value="F:extracellular matrix structural constituent"/>
    <property type="evidence" value="ECO:0007669"/>
    <property type="project" value="InterPro"/>
</dbReference>
<feature type="region of interest" description="Disordered" evidence="4">
    <location>
        <begin position="254"/>
        <end position="278"/>
    </location>
</feature>
<organism evidence="6">
    <name type="scientific">Capra hircus</name>
    <name type="common">Goat</name>
    <dbReference type="NCBI Taxonomy" id="9925"/>
    <lineage>
        <taxon>Eukaryota</taxon>
        <taxon>Metazoa</taxon>
        <taxon>Chordata</taxon>
        <taxon>Craniata</taxon>
        <taxon>Vertebrata</taxon>
        <taxon>Euteleostomi</taxon>
        <taxon>Mammalia</taxon>
        <taxon>Eutheria</taxon>
        <taxon>Laurasiatheria</taxon>
        <taxon>Artiodactyla</taxon>
        <taxon>Ruminantia</taxon>
        <taxon>Pecora</taxon>
        <taxon>Bovidae</taxon>
        <taxon>Caprinae</taxon>
        <taxon>Capra</taxon>
    </lineage>
</organism>
<dbReference type="Gene3D" id="2.60.120.1000">
    <property type="match status" value="2"/>
</dbReference>
<name>A0A8C2SDZ9_CAPHI</name>
<dbReference type="Pfam" id="PF01410">
    <property type="entry name" value="COLFI"/>
    <property type="match status" value="2"/>
</dbReference>
<proteinExistence type="predicted"/>
<evidence type="ECO:0000256" key="2">
    <source>
        <dbReference type="ARBA" id="ARBA00022525"/>
    </source>
</evidence>
<reference evidence="6" key="1">
    <citation type="submission" date="2019-03" db="EMBL/GenBank/DDBJ databases">
        <title>Genome sequencing and reference-guided assembly of Black Bengal Goat (Capra hircus).</title>
        <authorList>
            <person name="Siddiki A.Z."/>
            <person name="Baten A."/>
            <person name="Billah M."/>
            <person name="Alam M.A.U."/>
            <person name="Shawrob K.S.M."/>
            <person name="Saha S."/>
            <person name="Chowdhury M."/>
            <person name="Rahman A.H."/>
            <person name="Stear M."/>
            <person name="Miah G."/>
            <person name="Das G.B."/>
            <person name="Hossain M.M."/>
            <person name="Kumkum M."/>
            <person name="Islam M.S."/>
            <person name="Mollah A.M."/>
            <person name="Ahsan A."/>
            <person name="Tusar F."/>
            <person name="Khan M.K.I."/>
        </authorList>
    </citation>
    <scope>NUCLEOTIDE SEQUENCE [LARGE SCALE GENOMIC DNA]</scope>
</reference>
<feature type="compositionally biased region" description="Basic residues" evidence="4">
    <location>
        <begin position="318"/>
        <end position="337"/>
    </location>
</feature>
<feature type="region of interest" description="Disordered" evidence="4">
    <location>
        <begin position="62"/>
        <end position="137"/>
    </location>
</feature>
<comment type="subcellular location">
    <subcellularLocation>
        <location evidence="1">Secreted</location>
    </subcellularLocation>
</comment>
<evidence type="ECO:0000256" key="1">
    <source>
        <dbReference type="ARBA" id="ARBA00004613"/>
    </source>
</evidence>